<sequence length="594" mass="64691">MSYRWHEEYPERYQVEMTLLRQGVAGRFQLLEVYPAVQAKLDLANGQRLAIDGAVFAAGQLHYGEGQVHQVLLEYPATYPDEPVAIYPVADIQLQGNMLVCRSINFGKGQQYGDGKMCLFAKHTWDADLHDGAYALTRAARWLTFATSATGFPASEIVEENVPVLPPAGTVVFPFAVDVPAGSPGGHGRLLPVGPNLYTLLEFSEASPTPTSLHTRQVQGRRWQASPSFLNPAGQPGVEVHWQRLDGISFPQAVATRIGLVQQRLAADGGILQASLAAGAELFFGFYLGQEEQWFMLRVRPNGNGGGAIEFFITRHLESELYLRVQDIFEPAILATKTVTIVGLGALGSEVACELARNGVGRFHLFDPELMDLGNSVRSAADLSTIGQHKVHAVRNLMLNRNPNVQCEVYPQLVGDVISAFERAAAASDIVIVLTAENSVDFPTNRLNLKRLRKPFLYARASKGALTGVVQLVEPGISACLRCLVRHPESDLPVSRLDTAHMAALKTVQLGCAAPSFPGAGVDTREIALQTSRVALQRLLTELPQPFYPALPGYQFRWHGPAGSAEHAPFAWEILHLGPHPDCSVCRTAVTSPT</sequence>
<dbReference type="Pfam" id="PF00899">
    <property type="entry name" value="ThiF"/>
    <property type="match status" value="1"/>
</dbReference>
<dbReference type="EMBL" id="SRMB01000010">
    <property type="protein sequence ID" value="TGE20852.1"/>
    <property type="molecule type" value="Genomic_DNA"/>
</dbReference>
<dbReference type="GO" id="GO:0008641">
    <property type="term" value="F:ubiquitin-like modifier activating enzyme activity"/>
    <property type="evidence" value="ECO:0007669"/>
    <property type="project" value="InterPro"/>
</dbReference>
<dbReference type="InterPro" id="IPR035985">
    <property type="entry name" value="Ubiquitin-activating_enz"/>
</dbReference>
<dbReference type="InterPro" id="IPR045886">
    <property type="entry name" value="ThiF/MoeB/HesA"/>
</dbReference>
<dbReference type="SUPFAM" id="SSF69572">
    <property type="entry name" value="Activating enzymes of the ubiquitin-like proteins"/>
    <property type="match status" value="1"/>
</dbReference>
<evidence type="ECO:0000259" key="1">
    <source>
        <dbReference type="Pfam" id="PF00899"/>
    </source>
</evidence>
<dbReference type="PANTHER" id="PTHR10953">
    <property type="entry name" value="UBIQUITIN-ACTIVATING ENZYME E1"/>
    <property type="match status" value="1"/>
</dbReference>
<feature type="domain" description="THIF-type NAD/FAD binding fold" evidence="1">
    <location>
        <begin position="334"/>
        <end position="504"/>
    </location>
</feature>
<reference evidence="2 3" key="1">
    <citation type="submission" date="2019-04" db="EMBL/GenBank/DDBJ databases">
        <authorList>
            <person name="Feng G."/>
            <person name="Zhang J."/>
            <person name="Zhu H."/>
        </authorList>
    </citation>
    <scope>NUCLEOTIDE SEQUENCE [LARGE SCALE GENOMIC DNA]</scope>
    <source>
        <strain evidence="2 3">9PBR-1</strain>
    </source>
</reference>
<keyword evidence="2" id="KW-0548">Nucleotidyltransferase</keyword>
<dbReference type="AlphaFoldDB" id="A0A4Z0PWR4"/>
<protein>
    <submittedName>
        <fullName evidence="2">ThiF family adenylyltransferase</fullName>
    </submittedName>
</protein>
<comment type="caution">
    <text evidence="2">The sequence shown here is derived from an EMBL/GenBank/DDBJ whole genome shotgun (WGS) entry which is preliminary data.</text>
</comment>
<dbReference type="GO" id="GO:0016779">
    <property type="term" value="F:nucleotidyltransferase activity"/>
    <property type="evidence" value="ECO:0007669"/>
    <property type="project" value="UniProtKB-KW"/>
</dbReference>
<dbReference type="InterPro" id="IPR000594">
    <property type="entry name" value="ThiF_NAD_FAD-bd"/>
</dbReference>
<evidence type="ECO:0000313" key="2">
    <source>
        <dbReference type="EMBL" id="TGE20852.1"/>
    </source>
</evidence>
<name>A0A4Z0PWR4_9BACT</name>
<dbReference type="GO" id="GO:0004792">
    <property type="term" value="F:thiosulfate-cyanide sulfurtransferase activity"/>
    <property type="evidence" value="ECO:0007669"/>
    <property type="project" value="TreeGrafter"/>
</dbReference>
<dbReference type="Proteomes" id="UP000298471">
    <property type="component" value="Unassembled WGS sequence"/>
</dbReference>
<organism evidence="2 3">
    <name type="scientific">Hymenobacter metallicola</name>
    <dbReference type="NCBI Taxonomy" id="2563114"/>
    <lineage>
        <taxon>Bacteria</taxon>
        <taxon>Pseudomonadati</taxon>
        <taxon>Bacteroidota</taxon>
        <taxon>Cytophagia</taxon>
        <taxon>Cytophagales</taxon>
        <taxon>Hymenobacteraceae</taxon>
        <taxon>Hymenobacter</taxon>
    </lineage>
</organism>
<dbReference type="CDD" id="cd01483">
    <property type="entry name" value="E1_enzyme_family"/>
    <property type="match status" value="1"/>
</dbReference>
<dbReference type="Gene3D" id="3.40.50.720">
    <property type="entry name" value="NAD(P)-binding Rossmann-like Domain"/>
    <property type="match status" value="1"/>
</dbReference>
<keyword evidence="3" id="KW-1185">Reference proteome</keyword>
<keyword evidence="2" id="KW-0808">Transferase</keyword>
<dbReference type="OrthoDB" id="517279at2"/>
<proteinExistence type="predicted"/>
<evidence type="ECO:0000313" key="3">
    <source>
        <dbReference type="Proteomes" id="UP000298471"/>
    </source>
</evidence>
<gene>
    <name evidence="2" type="ORF">E5K02_25370</name>
</gene>
<accession>A0A4Z0PWR4</accession>
<dbReference type="GO" id="GO:0005737">
    <property type="term" value="C:cytoplasm"/>
    <property type="evidence" value="ECO:0007669"/>
    <property type="project" value="TreeGrafter"/>
</dbReference>
<dbReference type="PANTHER" id="PTHR10953:SF102">
    <property type="entry name" value="ADENYLYLTRANSFERASE AND SULFURTRANSFERASE MOCS3"/>
    <property type="match status" value="1"/>
</dbReference>